<protein>
    <submittedName>
        <fullName evidence="3">DUF5605 domain-containing protein</fullName>
    </submittedName>
</protein>
<organism evidence="3 4">
    <name type="scientific">Paenibacillus radicis</name>
    <name type="common">ex Xue et al. 2023</name>
    <dbReference type="NCBI Taxonomy" id="2972489"/>
    <lineage>
        <taxon>Bacteria</taxon>
        <taxon>Bacillati</taxon>
        <taxon>Bacillota</taxon>
        <taxon>Bacilli</taxon>
        <taxon>Bacillales</taxon>
        <taxon>Paenibacillaceae</taxon>
        <taxon>Paenibacillus</taxon>
    </lineage>
</organism>
<feature type="domain" description="DUF5060" evidence="1">
    <location>
        <begin position="6"/>
        <end position="72"/>
    </location>
</feature>
<reference evidence="3 4" key="1">
    <citation type="submission" date="2022-08" db="EMBL/GenBank/DDBJ databases">
        <title>Paenibacillus endoradicis sp. nov., Paenibacillus radicibacter sp. nov and Paenibacillus pararadicis sp. nov., three cold-adapted plant growth-promoting bacteria isolated from root of Larix gmelinii in Great Khingan.</title>
        <authorList>
            <person name="Xue H."/>
        </authorList>
    </citation>
    <scope>NUCLEOTIDE SEQUENCE [LARGE SCALE GENOMIC DNA]</scope>
    <source>
        <strain evidence="3 4">N5-1-1-5</strain>
    </source>
</reference>
<evidence type="ECO:0000259" key="2">
    <source>
        <dbReference type="Pfam" id="PF18310"/>
    </source>
</evidence>
<proteinExistence type="predicted"/>
<evidence type="ECO:0000259" key="1">
    <source>
        <dbReference type="Pfam" id="PF16586"/>
    </source>
</evidence>
<dbReference type="InterPro" id="IPR032260">
    <property type="entry name" value="DUF5060"/>
</dbReference>
<dbReference type="InterPro" id="IPR013783">
    <property type="entry name" value="Ig-like_fold"/>
</dbReference>
<dbReference type="Gene3D" id="2.60.40.3950">
    <property type="match status" value="1"/>
</dbReference>
<sequence>MNNLHEVERWGTFELALDCTHKEGVTIEDYPLGNALFRKGSRKIAAGFFRDINGVTRVRFMPDEEGEWHYELYGGFIDTIMGQSNGRIHCTAPGPNNHGPVDVGGSKQDFCYADGTAFFPFGTTCLQGYAGDQAEQTLSALTGSPFNKVRFSMSSGGNSTDFASLEQMILQLMKLGIEVDLLLNLGNGESDEAFSNLFSQTIARLAAYRNVWWSLPTEGDCYRFNKDEVLRLVQQNDPYGHLLTVHSSDPLFNFGHKAITHVSLQCSDPSQLTYFAGLHHKPIIVEECGCEGDWPTLWGSLPGEEVVNRMWASACRKGFASYGEKYMRDGVGTWQTHGGALIGSAVPRIAFLRSILEDAPAGLRFMPEYYDAATIGRDGEYYLQFYGIHRFPSKQLLLPDGSYEVDIIDTWNMTINTLPGTYKGDVIVTLPSLMYHALRVRRLDKQPFSQERTSNIPFLIRSAEADDNFIRKAEKPGGRNGGEAQ</sequence>
<name>A0ABT1YBE9_9BACL</name>
<dbReference type="Gene3D" id="2.60.40.10">
    <property type="entry name" value="Immunoglobulins"/>
    <property type="match status" value="1"/>
</dbReference>
<feature type="domain" description="DUF5605" evidence="2">
    <location>
        <begin position="371"/>
        <end position="441"/>
    </location>
</feature>
<dbReference type="Proteomes" id="UP001300012">
    <property type="component" value="Unassembled WGS sequence"/>
</dbReference>
<dbReference type="RefSeq" id="WP_258212126.1">
    <property type="nucleotide sequence ID" value="NZ_JANQBD010000002.1"/>
</dbReference>
<keyword evidence="4" id="KW-1185">Reference proteome</keyword>
<dbReference type="SUPFAM" id="SSF51445">
    <property type="entry name" value="(Trans)glycosidases"/>
    <property type="match status" value="1"/>
</dbReference>
<dbReference type="InterPro" id="IPR017853">
    <property type="entry name" value="GH"/>
</dbReference>
<dbReference type="Gene3D" id="3.20.20.80">
    <property type="entry name" value="Glycosidases"/>
    <property type="match status" value="1"/>
</dbReference>
<dbReference type="EMBL" id="JANQBD010000002">
    <property type="protein sequence ID" value="MCR8630519.1"/>
    <property type="molecule type" value="Genomic_DNA"/>
</dbReference>
<dbReference type="InterPro" id="IPR041239">
    <property type="entry name" value="DUF5605"/>
</dbReference>
<dbReference type="Pfam" id="PF16586">
    <property type="entry name" value="DUF5060"/>
    <property type="match status" value="1"/>
</dbReference>
<accession>A0ABT1YBE9</accession>
<evidence type="ECO:0000313" key="4">
    <source>
        <dbReference type="Proteomes" id="UP001300012"/>
    </source>
</evidence>
<comment type="caution">
    <text evidence="3">The sequence shown here is derived from an EMBL/GenBank/DDBJ whole genome shotgun (WGS) entry which is preliminary data.</text>
</comment>
<dbReference type="Pfam" id="PF18310">
    <property type="entry name" value="DUF5605"/>
    <property type="match status" value="1"/>
</dbReference>
<evidence type="ECO:0000313" key="3">
    <source>
        <dbReference type="EMBL" id="MCR8630519.1"/>
    </source>
</evidence>
<gene>
    <name evidence="3" type="ORF">NV381_04790</name>
</gene>